<evidence type="ECO:0000313" key="2">
    <source>
        <dbReference type="Proteomes" id="UP000076609"/>
    </source>
</evidence>
<comment type="caution">
    <text evidence="1">The sequence shown here is derived from an EMBL/GenBank/DDBJ whole genome shotgun (WGS) entry which is preliminary data.</text>
</comment>
<keyword evidence="2" id="KW-1185">Reference proteome</keyword>
<dbReference type="EMBL" id="LQQO01000032">
    <property type="protein sequence ID" value="KZE12047.1"/>
    <property type="molecule type" value="Genomic_DNA"/>
</dbReference>
<protein>
    <submittedName>
        <fullName evidence="1">Uncharacterized protein</fullName>
    </submittedName>
</protein>
<name>A0ABR5YAL1_9SPHN</name>
<sequence length="221" mass="23491">MRAGQPMTMDAAPPVADPDRAAIDRFAAAYARAGRPRVALLWNRELTAEVETGHEDVATLHVEREPGHLDAELRSTTRAQDSGARAAAADEGADFDMERGLADGLSGAGVRLIDRTAILRTGALGADTTNVQAIETRALLDKAEWTLEVVAMNDGRWRIVARDLASGQVVARGVSAGRPAPRPMPWVAGEHGFVRATAPDAGPYAVGRQIALDAMKALARR</sequence>
<proteinExistence type="predicted"/>
<reference evidence="2" key="1">
    <citation type="submission" date="2016-01" db="EMBL/GenBank/DDBJ databases">
        <title>Draft genome of Chromobacterium sp. F49.</title>
        <authorList>
            <person name="Hong K.W."/>
        </authorList>
    </citation>
    <scope>NUCLEOTIDE SEQUENCE [LARGE SCALE GENOMIC DNA]</scope>
    <source>
        <strain evidence="2">CN3</strain>
    </source>
</reference>
<accession>A0ABR5YAL1</accession>
<gene>
    <name evidence="1" type="ORF">AVT10_16705</name>
</gene>
<organism evidence="1 2">
    <name type="scientific">Sphingomonas hankookensis</name>
    <dbReference type="NCBI Taxonomy" id="563996"/>
    <lineage>
        <taxon>Bacteria</taxon>
        <taxon>Pseudomonadati</taxon>
        <taxon>Pseudomonadota</taxon>
        <taxon>Alphaproteobacteria</taxon>
        <taxon>Sphingomonadales</taxon>
        <taxon>Sphingomonadaceae</taxon>
        <taxon>Sphingomonas</taxon>
    </lineage>
</organism>
<dbReference type="Proteomes" id="UP000076609">
    <property type="component" value="Unassembled WGS sequence"/>
</dbReference>
<evidence type="ECO:0000313" key="1">
    <source>
        <dbReference type="EMBL" id="KZE12047.1"/>
    </source>
</evidence>